<evidence type="ECO:0000256" key="1">
    <source>
        <dbReference type="SAM" id="Phobius"/>
    </source>
</evidence>
<dbReference type="KEGG" id="stae:HNV11_14690"/>
<sequence>MNNKTLGALALLGAPSMGLGIWVEQQDKSLADSWFTGVWGLIYITAWMCSMVALQRMKVAGNSRFGRVFPLVILGFLTIANLSNVWQLVAPTNKSTLFWRLDMFWPLSNVLMLIYGLTVIIANRLTGWQRFVPLLCGLWFPVAMATKLLPPNDFTFPFVVLHTIIAWSLLAVVVLKGREGKPVVPNAVLI</sequence>
<dbReference type="Proteomes" id="UP000502756">
    <property type="component" value="Chromosome"/>
</dbReference>
<feature type="transmembrane region" description="Helical" evidence="1">
    <location>
        <begin position="65"/>
        <end position="83"/>
    </location>
</feature>
<feature type="transmembrane region" description="Helical" evidence="1">
    <location>
        <begin position="131"/>
        <end position="149"/>
    </location>
</feature>
<evidence type="ECO:0000313" key="3">
    <source>
        <dbReference type="Proteomes" id="UP000502756"/>
    </source>
</evidence>
<dbReference type="AlphaFoldDB" id="A0A6M5YAY9"/>
<keyword evidence="3" id="KW-1185">Reference proteome</keyword>
<keyword evidence="1" id="KW-0812">Transmembrane</keyword>
<evidence type="ECO:0000313" key="2">
    <source>
        <dbReference type="EMBL" id="QJW90536.1"/>
    </source>
</evidence>
<reference evidence="2 3" key="1">
    <citation type="submission" date="2020-05" db="EMBL/GenBank/DDBJ databases">
        <title>Genome sequencing of Spirosoma sp. TS118.</title>
        <authorList>
            <person name="Lee J.-H."/>
            <person name="Jeong S."/>
            <person name="Zhao L."/>
            <person name="Jung J.-H."/>
            <person name="Kim M.-K."/>
            <person name="Lim S."/>
        </authorList>
    </citation>
    <scope>NUCLEOTIDE SEQUENCE [LARGE SCALE GENOMIC DNA]</scope>
    <source>
        <strain evidence="2 3">TS118</strain>
    </source>
</reference>
<keyword evidence="1" id="KW-0472">Membrane</keyword>
<feature type="transmembrane region" description="Helical" evidence="1">
    <location>
        <begin position="103"/>
        <end position="122"/>
    </location>
</feature>
<organism evidence="2 3">
    <name type="scientific">Spirosoma taeanense</name>
    <dbReference type="NCBI Taxonomy" id="2735870"/>
    <lineage>
        <taxon>Bacteria</taxon>
        <taxon>Pseudomonadati</taxon>
        <taxon>Bacteroidota</taxon>
        <taxon>Cytophagia</taxon>
        <taxon>Cytophagales</taxon>
        <taxon>Cytophagaceae</taxon>
        <taxon>Spirosoma</taxon>
    </lineage>
</organism>
<feature type="transmembrane region" description="Helical" evidence="1">
    <location>
        <begin position="155"/>
        <end position="175"/>
    </location>
</feature>
<keyword evidence="1" id="KW-1133">Transmembrane helix</keyword>
<gene>
    <name evidence="2" type="ORF">HNV11_14690</name>
</gene>
<name>A0A6M5YAY9_9BACT</name>
<proteinExistence type="predicted"/>
<feature type="transmembrane region" description="Helical" evidence="1">
    <location>
        <begin position="34"/>
        <end position="53"/>
    </location>
</feature>
<dbReference type="RefSeq" id="WP_171740380.1">
    <property type="nucleotide sequence ID" value="NZ_CP053435.1"/>
</dbReference>
<dbReference type="EMBL" id="CP053435">
    <property type="protein sequence ID" value="QJW90536.1"/>
    <property type="molecule type" value="Genomic_DNA"/>
</dbReference>
<protein>
    <submittedName>
        <fullName evidence="2">Uncharacterized protein</fullName>
    </submittedName>
</protein>
<accession>A0A6M5YAY9</accession>